<dbReference type="AlphaFoldDB" id="A0A917XPU3"/>
<proteinExistence type="predicted"/>
<evidence type="ECO:0000313" key="2">
    <source>
        <dbReference type="Proteomes" id="UP000653411"/>
    </source>
</evidence>
<accession>A0A917XPU3</accession>
<reference evidence="1" key="1">
    <citation type="journal article" date="2014" name="Int. J. Syst. Evol. Microbiol.">
        <title>Complete genome sequence of Corynebacterium casei LMG S-19264T (=DSM 44701T), isolated from a smear-ripened cheese.</title>
        <authorList>
            <consortium name="US DOE Joint Genome Institute (JGI-PGF)"/>
            <person name="Walter F."/>
            <person name="Albersmeier A."/>
            <person name="Kalinowski J."/>
            <person name="Ruckert C."/>
        </authorList>
    </citation>
    <scope>NUCLEOTIDE SEQUENCE</scope>
    <source>
        <strain evidence="1">CGMCC 4.7110</strain>
    </source>
</reference>
<sequence>MCLLHELVSDLVFTGPGSEPAAELVGVLSARQDTLNSPRPDLAELVAARALLLPRSQRWTKAVESALIGTWSDPLWDTGFLPLSALGALRAEARSAHRELVPIWRRRTRHGRVLSLDADLGGLSLHDLVVADMNLLSRTAGGVFEDERLNAVLRALTSSERAVVFAYAEGEGSTWTEAASVAGATDPKAFGESVRRKVKRLAAEQRRRGLLRVAPPAP</sequence>
<reference evidence="1" key="2">
    <citation type="submission" date="2020-09" db="EMBL/GenBank/DDBJ databases">
        <authorList>
            <person name="Sun Q."/>
            <person name="Zhou Y."/>
        </authorList>
    </citation>
    <scope>NUCLEOTIDE SEQUENCE</scope>
    <source>
        <strain evidence="1">CGMCC 4.7110</strain>
    </source>
</reference>
<evidence type="ECO:0000313" key="1">
    <source>
        <dbReference type="EMBL" id="GGN45289.1"/>
    </source>
</evidence>
<name>A0A917XPU3_9ACTN</name>
<keyword evidence="2" id="KW-1185">Reference proteome</keyword>
<dbReference type="Proteomes" id="UP000653411">
    <property type="component" value="Unassembled WGS sequence"/>
</dbReference>
<dbReference type="EMBL" id="BMML01000046">
    <property type="protein sequence ID" value="GGN45289.1"/>
    <property type="molecule type" value="Genomic_DNA"/>
</dbReference>
<gene>
    <name evidence="1" type="ORF">GCM10011578_097090</name>
</gene>
<organism evidence="1 2">
    <name type="scientific">Streptomyces fuscichromogenes</name>
    <dbReference type="NCBI Taxonomy" id="1324013"/>
    <lineage>
        <taxon>Bacteria</taxon>
        <taxon>Bacillati</taxon>
        <taxon>Actinomycetota</taxon>
        <taxon>Actinomycetes</taxon>
        <taxon>Kitasatosporales</taxon>
        <taxon>Streptomycetaceae</taxon>
        <taxon>Streptomyces</taxon>
    </lineage>
</organism>
<protein>
    <submittedName>
        <fullName evidence="1">Uncharacterized protein</fullName>
    </submittedName>
</protein>
<comment type="caution">
    <text evidence="1">The sequence shown here is derived from an EMBL/GenBank/DDBJ whole genome shotgun (WGS) entry which is preliminary data.</text>
</comment>